<organism evidence="2 3">
    <name type="scientific">Phytophthora infestans</name>
    <name type="common">Potato late blight agent</name>
    <name type="synonym">Botrytis infestans</name>
    <dbReference type="NCBI Taxonomy" id="4787"/>
    <lineage>
        <taxon>Eukaryota</taxon>
        <taxon>Sar</taxon>
        <taxon>Stramenopiles</taxon>
        <taxon>Oomycota</taxon>
        <taxon>Peronosporomycetes</taxon>
        <taxon>Peronosporales</taxon>
        <taxon>Peronosporaceae</taxon>
        <taxon>Phytophthora</taxon>
    </lineage>
</organism>
<dbReference type="AlphaFoldDB" id="A0A8S9UNQ3"/>
<evidence type="ECO:0000313" key="2">
    <source>
        <dbReference type="EMBL" id="KAF4142446.1"/>
    </source>
</evidence>
<accession>A0A8S9UNQ3</accession>
<protein>
    <submittedName>
        <fullName evidence="2">Uncharacterized protein</fullName>
    </submittedName>
</protein>
<dbReference type="Proteomes" id="UP000704712">
    <property type="component" value="Unassembled WGS sequence"/>
</dbReference>
<name>A0A8S9UNQ3_PHYIN</name>
<dbReference type="EMBL" id="JAACNO010001194">
    <property type="protein sequence ID" value="KAF4142446.1"/>
    <property type="molecule type" value="Genomic_DNA"/>
</dbReference>
<sequence length="81" mass="9108">MTPFVGVVKLLSAQYAQRLTDVPRRRARRLPCERIQLPAPVVIPDYIADDSEDEKLPAVELVSDSSSEAEDRLGEVNEEEQ</sequence>
<comment type="caution">
    <text evidence="2">The sequence shown here is derived from an EMBL/GenBank/DDBJ whole genome shotgun (WGS) entry which is preliminary data.</text>
</comment>
<reference evidence="2" key="1">
    <citation type="submission" date="2020-03" db="EMBL/GenBank/DDBJ databases">
        <title>Hybrid Assembly of Korean Phytophthora infestans isolates.</title>
        <authorList>
            <person name="Prokchorchik M."/>
            <person name="Lee Y."/>
            <person name="Seo J."/>
            <person name="Cho J.-H."/>
            <person name="Park Y.-E."/>
            <person name="Jang D.-C."/>
            <person name="Im J.-S."/>
            <person name="Choi J.-G."/>
            <person name="Park H.-J."/>
            <person name="Lee G.-B."/>
            <person name="Lee Y.-G."/>
            <person name="Hong S.-Y."/>
            <person name="Cho K."/>
            <person name="Sohn K.H."/>
        </authorList>
    </citation>
    <scope>NUCLEOTIDE SEQUENCE</scope>
    <source>
        <strain evidence="2">KR_2_A2</strain>
    </source>
</reference>
<evidence type="ECO:0000256" key="1">
    <source>
        <dbReference type="SAM" id="MobiDB-lite"/>
    </source>
</evidence>
<proteinExistence type="predicted"/>
<feature type="region of interest" description="Disordered" evidence="1">
    <location>
        <begin position="60"/>
        <end position="81"/>
    </location>
</feature>
<evidence type="ECO:0000313" key="3">
    <source>
        <dbReference type="Proteomes" id="UP000704712"/>
    </source>
</evidence>
<gene>
    <name evidence="2" type="ORF">GN958_ATG08359</name>
</gene>